<evidence type="ECO:0000256" key="4">
    <source>
        <dbReference type="ARBA" id="ARBA00022723"/>
    </source>
</evidence>
<dbReference type="SUPFAM" id="SSF53187">
    <property type="entry name" value="Zn-dependent exopeptidases"/>
    <property type="match status" value="1"/>
</dbReference>
<gene>
    <name evidence="9" type="ORF">BM613_03665</name>
</gene>
<dbReference type="GO" id="GO:0046872">
    <property type="term" value="F:metal ion binding"/>
    <property type="evidence" value="ECO:0007669"/>
    <property type="project" value="UniProtKB-UniRule"/>
</dbReference>
<dbReference type="CDD" id="cd05657">
    <property type="entry name" value="M42_glucanase_like"/>
    <property type="match status" value="1"/>
</dbReference>
<dbReference type="RefSeq" id="WP_109429926.1">
    <property type="nucleotide sequence ID" value="NZ_MPDK01000004.1"/>
</dbReference>
<feature type="binding site" evidence="8">
    <location>
        <position position="232"/>
    </location>
    <ligand>
        <name>Zn(2+)</name>
        <dbReference type="ChEBI" id="CHEBI:29105"/>
        <label>1</label>
    </ligand>
</feature>
<sequence length="336" mass="36974">MALSHILKLVSIPSPTGFTERAIEYCYRQIAQMGYSVARTYKGGLVVHVPGKRERTRVLAAHVDTLGAIVKQILQSGRLKMSPIGGFRFHAVEGEYCQVHTLEGAAYTGTIVAHKASSHVYKEAEERTEDTMEIRLDEVVKNDQDVRKLGIRVGDIVSFDARAVLLPSGHLKSRHLDDKASVGILIELLHLILEEHIELPYSLTLLISTDEEIGYGGNSNIPETAFEYVAVDMGAIGEGLATTEHVVSICAKDSSGPYNYDLRRSLVYLAERNHVAHAIDIYPYYASDASAARRAGYDLATALIGPGIDSSHAYERTHRDAIAATLRLLLLYVQSE</sequence>
<evidence type="ECO:0000256" key="3">
    <source>
        <dbReference type="ARBA" id="ARBA00022670"/>
    </source>
</evidence>
<comment type="similarity">
    <text evidence="1 6">Belongs to the peptidase M42 family.</text>
</comment>
<dbReference type="InterPro" id="IPR023367">
    <property type="entry name" value="Peptidase_M42_dom2"/>
</dbReference>
<dbReference type="Gene3D" id="2.40.30.40">
    <property type="entry name" value="Peptidase M42, domain 2"/>
    <property type="match status" value="1"/>
</dbReference>
<feature type="binding site" evidence="8">
    <location>
        <position position="312"/>
    </location>
    <ligand>
        <name>Zn(2+)</name>
        <dbReference type="ChEBI" id="CHEBI:29105"/>
        <label>2</label>
    </ligand>
</feature>
<feature type="binding site" evidence="8">
    <location>
        <position position="177"/>
    </location>
    <ligand>
        <name>Zn(2+)</name>
        <dbReference type="ChEBI" id="CHEBI:29105"/>
        <label>1</label>
    </ligand>
</feature>
<dbReference type="OrthoDB" id="361940at2"/>
<name>A0A2U3DAY2_SULT2</name>
<feature type="binding site" evidence="8">
    <location>
        <position position="177"/>
    </location>
    <ligand>
        <name>Zn(2+)</name>
        <dbReference type="ChEBI" id="CHEBI:29105"/>
        <label>2</label>
    </ligand>
</feature>
<keyword evidence="4 8" id="KW-0479">Metal-binding</keyword>
<dbReference type="InterPro" id="IPR008007">
    <property type="entry name" value="Peptidase_M42"/>
</dbReference>
<dbReference type="InterPro" id="IPR051464">
    <property type="entry name" value="Peptidase_M42_aminopept"/>
</dbReference>
<dbReference type="Proteomes" id="UP000245380">
    <property type="component" value="Unassembled WGS sequence"/>
</dbReference>
<protein>
    <submittedName>
        <fullName evidence="9">Peptidase M42</fullName>
    </submittedName>
</protein>
<proteinExistence type="inferred from homology"/>
<evidence type="ECO:0000256" key="1">
    <source>
        <dbReference type="ARBA" id="ARBA00006272"/>
    </source>
</evidence>
<keyword evidence="10" id="KW-1185">Reference proteome</keyword>
<evidence type="ECO:0000256" key="2">
    <source>
        <dbReference type="ARBA" id="ARBA00022438"/>
    </source>
</evidence>
<evidence type="ECO:0000256" key="6">
    <source>
        <dbReference type="PIRNR" id="PIRNR001123"/>
    </source>
</evidence>
<organism evidence="9 10">
    <name type="scientific">Sulfoacidibacillus thermotolerans</name>
    <name type="common">Acidibacillus sulfuroxidans</name>
    <dbReference type="NCBI Taxonomy" id="1765684"/>
    <lineage>
        <taxon>Bacteria</taxon>
        <taxon>Bacillati</taxon>
        <taxon>Bacillota</taxon>
        <taxon>Bacilli</taxon>
        <taxon>Bacillales</taxon>
        <taxon>Alicyclobacillaceae</taxon>
        <taxon>Sulfoacidibacillus</taxon>
    </lineage>
</organism>
<dbReference type="GO" id="GO:0006508">
    <property type="term" value="P:proteolysis"/>
    <property type="evidence" value="ECO:0007669"/>
    <property type="project" value="UniProtKB-KW"/>
</dbReference>
<dbReference type="PIRSF" id="PIRSF001123">
    <property type="entry name" value="PepA_GA"/>
    <property type="match status" value="1"/>
</dbReference>
<evidence type="ECO:0000256" key="7">
    <source>
        <dbReference type="PIRSR" id="PIRSR001123-1"/>
    </source>
</evidence>
<dbReference type="PANTHER" id="PTHR32481:SF7">
    <property type="entry name" value="AMINOPEPTIDASE YHFE-RELATED"/>
    <property type="match status" value="1"/>
</dbReference>
<accession>A0A2U3DAY2</accession>
<keyword evidence="3" id="KW-0645">Protease</keyword>
<feature type="binding site" evidence="8">
    <location>
        <position position="212"/>
    </location>
    <ligand>
        <name>Zn(2+)</name>
        <dbReference type="ChEBI" id="CHEBI:29105"/>
        <label>2</label>
    </ligand>
</feature>
<dbReference type="Pfam" id="PF05343">
    <property type="entry name" value="Peptidase_M42"/>
    <property type="match status" value="1"/>
</dbReference>
<evidence type="ECO:0000256" key="8">
    <source>
        <dbReference type="PIRSR" id="PIRSR001123-2"/>
    </source>
</evidence>
<evidence type="ECO:0000313" key="9">
    <source>
        <dbReference type="EMBL" id="PWI58425.1"/>
    </source>
</evidence>
<comment type="caution">
    <text evidence="9">The sequence shown here is derived from an EMBL/GenBank/DDBJ whole genome shotgun (WGS) entry which is preliminary data.</text>
</comment>
<dbReference type="SUPFAM" id="SSF101821">
    <property type="entry name" value="Aminopeptidase/glucanase lid domain"/>
    <property type="match status" value="1"/>
</dbReference>
<evidence type="ECO:0000313" key="10">
    <source>
        <dbReference type="Proteomes" id="UP000245380"/>
    </source>
</evidence>
<dbReference type="GO" id="GO:0004177">
    <property type="term" value="F:aminopeptidase activity"/>
    <property type="evidence" value="ECO:0007669"/>
    <property type="project" value="UniProtKB-UniRule"/>
</dbReference>
<feature type="binding site" evidence="8">
    <location>
        <position position="62"/>
    </location>
    <ligand>
        <name>Zn(2+)</name>
        <dbReference type="ChEBI" id="CHEBI:29105"/>
        <label>1</label>
    </ligand>
</feature>
<dbReference type="EMBL" id="MPDK01000004">
    <property type="protein sequence ID" value="PWI58425.1"/>
    <property type="molecule type" value="Genomic_DNA"/>
</dbReference>
<dbReference type="PANTHER" id="PTHR32481">
    <property type="entry name" value="AMINOPEPTIDASE"/>
    <property type="match status" value="1"/>
</dbReference>
<keyword evidence="5" id="KW-0378">Hydrolase</keyword>
<reference evidence="9 10" key="1">
    <citation type="submission" date="2016-11" db="EMBL/GenBank/DDBJ databases">
        <title>Comparative genomics of Acidibacillus ferroxidans species.</title>
        <authorList>
            <person name="Oliveira G."/>
            <person name="Nunes G."/>
            <person name="Oliveira R."/>
            <person name="Araujo F."/>
            <person name="Salim A."/>
            <person name="Scholte L."/>
            <person name="Morais D."/>
            <person name="Nancucheo I."/>
            <person name="Johnson D.B."/>
            <person name="Grail B."/>
            <person name="Bittencourt J."/>
            <person name="Valadares R."/>
        </authorList>
    </citation>
    <scope>NUCLEOTIDE SEQUENCE [LARGE SCALE GENOMIC DNA]</scope>
    <source>
        <strain evidence="9 10">Y002</strain>
    </source>
</reference>
<dbReference type="AlphaFoldDB" id="A0A2U3DAY2"/>
<comment type="cofactor">
    <cofactor evidence="8">
        <name>a divalent metal cation</name>
        <dbReference type="ChEBI" id="CHEBI:60240"/>
    </cofactor>
    <text evidence="8">Binds 2 divalent metal cations per subunit.</text>
</comment>
<feature type="active site" description="Proton acceptor" evidence="7">
    <location>
        <position position="211"/>
    </location>
</feature>
<dbReference type="Gene3D" id="3.40.630.10">
    <property type="entry name" value="Zn peptidases"/>
    <property type="match status" value="1"/>
</dbReference>
<keyword evidence="2" id="KW-0031">Aminopeptidase</keyword>
<evidence type="ECO:0000256" key="5">
    <source>
        <dbReference type="ARBA" id="ARBA00022801"/>
    </source>
</evidence>